<accession>A0A7M3MDA5</accession>
<comment type="caution">
    <text evidence="1">The sequence shown here is derived from an EMBL/GenBank/DDBJ whole genome shotgun (WGS) entry which is preliminary data.</text>
</comment>
<protein>
    <submittedName>
        <fullName evidence="1">Uncharacterized protein</fullName>
    </submittedName>
</protein>
<sequence>MRLHFHQSMQESRKQARSAAIEIIQALIFLFSQNQAGKVAAVIFPDSEQKKADTQAAQE</sequence>
<dbReference type="RefSeq" id="WP_144303332.1">
    <property type="nucleotide sequence ID" value="NZ_QMIE01000010.1"/>
</dbReference>
<organism evidence="1 2">
    <name type="scientific">Oceanidesulfovibrio indonesiensis</name>
    <dbReference type="NCBI Taxonomy" id="54767"/>
    <lineage>
        <taxon>Bacteria</taxon>
        <taxon>Pseudomonadati</taxon>
        <taxon>Thermodesulfobacteriota</taxon>
        <taxon>Desulfovibrionia</taxon>
        <taxon>Desulfovibrionales</taxon>
        <taxon>Desulfovibrionaceae</taxon>
        <taxon>Oceanidesulfovibrio</taxon>
    </lineage>
</organism>
<evidence type="ECO:0000313" key="1">
    <source>
        <dbReference type="EMBL" id="TVM16583.1"/>
    </source>
</evidence>
<name>A0A7M3MDA5_9BACT</name>
<evidence type="ECO:0000313" key="2">
    <source>
        <dbReference type="Proteomes" id="UP000448292"/>
    </source>
</evidence>
<reference evidence="1 2" key="1">
    <citation type="submission" date="2018-06" db="EMBL/GenBank/DDBJ databases">
        <title>Complete genome of Desulfovibrio indonesiensis P37SLT.</title>
        <authorList>
            <person name="Crispim J.S."/>
            <person name="Vidigal P.M.P."/>
            <person name="Silva L.C.F."/>
            <person name="Laguardia C.N."/>
            <person name="Araujo L.C."/>
            <person name="Dias R.S."/>
            <person name="Sousa M.P."/>
            <person name="Paula S.O."/>
            <person name="Silva C."/>
        </authorList>
    </citation>
    <scope>NUCLEOTIDE SEQUENCE [LARGE SCALE GENOMIC DNA]</scope>
    <source>
        <strain evidence="1 2">P37SLT</strain>
    </source>
</reference>
<dbReference type="EMBL" id="QMIE01000010">
    <property type="protein sequence ID" value="TVM16583.1"/>
    <property type="molecule type" value="Genomic_DNA"/>
</dbReference>
<dbReference type="AlphaFoldDB" id="A0A7M3MDA5"/>
<dbReference type="Proteomes" id="UP000448292">
    <property type="component" value="Unassembled WGS sequence"/>
</dbReference>
<keyword evidence="2" id="KW-1185">Reference proteome</keyword>
<gene>
    <name evidence="1" type="ORF">DPQ33_11290</name>
</gene>
<proteinExistence type="predicted"/>